<feature type="compositionally biased region" description="Polar residues" evidence="2">
    <location>
        <begin position="1340"/>
        <end position="1351"/>
    </location>
</feature>
<keyword evidence="1" id="KW-0479">Metal-binding</keyword>
<gene>
    <name evidence="4" type="ORF">CLUMA_CG013305</name>
</gene>
<feature type="compositionally biased region" description="Polar residues" evidence="2">
    <location>
        <begin position="615"/>
        <end position="628"/>
    </location>
</feature>
<feature type="compositionally biased region" description="Polar residues" evidence="2">
    <location>
        <begin position="1070"/>
        <end position="1082"/>
    </location>
</feature>
<feature type="compositionally biased region" description="Polar residues" evidence="2">
    <location>
        <begin position="573"/>
        <end position="583"/>
    </location>
</feature>
<dbReference type="InterPro" id="IPR040010">
    <property type="entry name" value="ZN608/ZN609"/>
</dbReference>
<dbReference type="PANTHER" id="PTHR21564">
    <property type="entry name" value="BRAKELESS PROTEIN"/>
    <property type="match status" value="1"/>
</dbReference>
<feature type="compositionally biased region" description="Low complexity" evidence="2">
    <location>
        <begin position="792"/>
        <end position="804"/>
    </location>
</feature>
<feature type="compositionally biased region" description="Low complexity" evidence="2">
    <location>
        <begin position="584"/>
        <end position="602"/>
    </location>
</feature>
<feature type="compositionally biased region" description="Low complexity" evidence="2">
    <location>
        <begin position="831"/>
        <end position="860"/>
    </location>
</feature>
<dbReference type="EMBL" id="CVRI01000054">
    <property type="protein sequence ID" value="CRL00017.1"/>
    <property type="molecule type" value="Genomic_DNA"/>
</dbReference>
<evidence type="ECO:0000313" key="5">
    <source>
        <dbReference type="Proteomes" id="UP000183832"/>
    </source>
</evidence>
<feature type="compositionally biased region" description="Low complexity" evidence="2">
    <location>
        <begin position="388"/>
        <end position="410"/>
    </location>
</feature>
<dbReference type="PROSITE" id="PS00028">
    <property type="entry name" value="ZINC_FINGER_C2H2_1"/>
    <property type="match status" value="1"/>
</dbReference>
<reference evidence="4 5" key="1">
    <citation type="submission" date="2015-04" db="EMBL/GenBank/DDBJ databases">
        <authorList>
            <person name="Syromyatnikov M.Y."/>
            <person name="Popov V.N."/>
        </authorList>
    </citation>
    <scope>NUCLEOTIDE SEQUENCE [LARGE SCALE GENOMIC DNA]</scope>
</reference>
<organism evidence="4 5">
    <name type="scientific">Clunio marinus</name>
    <dbReference type="NCBI Taxonomy" id="568069"/>
    <lineage>
        <taxon>Eukaryota</taxon>
        <taxon>Metazoa</taxon>
        <taxon>Ecdysozoa</taxon>
        <taxon>Arthropoda</taxon>
        <taxon>Hexapoda</taxon>
        <taxon>Insecta</taxon>
        <taxon>Pterygota</taxon>
        <taxon>Neoptera</taxon>
        <taxon>Endopterygota</taxon>
        <taxon>Diptera</taxon>
        <taxon>Nematocera</taxon>
        <taxon>Chironomoidea</taxon>
        <taxon>Chironomidae</taxon>
        <taxon>Clunio</taxon>
    </lineage>
</organism>
<dbReference type="GO" id="GO:0005634">
    <property type="term" value="C:nucleus"/>
    <property type="evidence" value="ECO:0007669"/>
    <property type="project" value="TreeGrafter"/>
</dbReference>
<feature type="region of interest" description="Disordered" evidence="2">
    <location>
        <begin position="522"/>
        <end position="644"/>
    </location>
</feature>
<feature type="compositionally biased region" description="Polar residues" evidence="2">
    <location>
        <begin position="1241"/>
        <end position="1269"/>
    </location>
</feature>
<feature type="compositionally biased region" description="Low complexity" evidence="2">
    <location>
        <begin position="1271"/>
        <end position="1303"/>
    </location>
</feature>
<feature type="compositionally biased region" description="Polar residues" evidence="2">
    <location>
        <begin position="956"/>
        <end position="967"/>
    </location>
</feature>
<protein>
    <submittedName>
        <fullName evidence="4">CLUMA_CG013305, isoform A</fullName>
    </submittedName>
</protein>
<dbReference type="GO" id="GO:0008270">
    <property type="term" value="F:zinc ion binding"/>
    <property type="evidence" value="ECO:0007669"/>
    <property type="project" value="UniProtKB-KW"/>
</dbReference>
<keyword evidence="1" id="KW-0863">Zinc-finger</keyword>
<feature type="region of interest" description="Disordered" evidence="2">
    <location>
        <begin position="142"/>
        <end position="240"/>
    </location>
</feature>
<feature type="region of interest" description="Disordered" evidence="2">
    <location>
        <begin position="262"/>
        <end position="287"/>
    </location>
</feature>
<feature type="region of interest" description="Disordered" evidence="2">
    <location>
        <begin position="692"/>
        <end position="908"/>
    </location>
</feature>
<feature type="compositionally biased region" description="Low complexity" evidence="2">
    <location>
        <begin position="997"/>
        <end position="1011"/>
    </location>
</feature>
<feature type="region of interest" description="Disordered" evidence="2">
    <location>
        <begin position="1062"/>
        <end position="1115"/>
    </location>
</feature>
<feature type="compositionally biased region" description="Polar residues" evidence="2">
    <location>
        <begin position="765"/>
        <end position="786"/>
    </location>
</feature>
<dbReference type="Proteomes" id="UP000183832">
    <property type="component" value="Unassembled WGS sequence"/>
</dbReference>
<name>A0A1J1ING3_9DIPT</name>
<feature type="compositionally biased region" description="Polar residues" evidence="2">
    <location>
        <begin position="541"/>
        <end position="560"/>
    </location>
</feature>
<feature type="region of interest" description="Disordered" evidence="2">
    <location>
        <begin position="340"/>
        <end position="367"/>
    </location>
</feature>
<feature type="compositionally biased region" description="Polar residues" evidence="2">
    <location>
        <begin position="720"/>
        <end position="755"/>
    </location>
</feature>
<feature type="compositionally biased region" description="Low complexity" evidence="2">
    <location>
        <begin position="185"/>
        <end position="199"/>
    </location>
</feature>
<evidence type="ECO:0000259" key="3">
    <source>
        <dbReference type="PROSITE" id="PS50157"/>
    </source>
</evidence>
<evidence type="ECO:0000256" key="2">
    <source>
        <dbReference type="SAM" id="MobiDB-lite"/>
    </source>
</evidence>
<feature type="compositionally biased region" description="Low complexity" evidence="2">
    <location>
        <begin position="144"/>
        <end position="154"/>
    </location>
</feature>
<dbReference type="STRING" id="568069.A0A1J1ING3"/>
<feature type="region of interest" description="Disordered" evidence="2">
    <location>
        <begin position="945"/>
        <end position="1011"/>
    </location>
</feature>
<dbReference type="GO" id="GO:0006357">
    <property type="term" value="P:regulation of transcription by RNA polymerase II"/>
    <property type="evidence" value="ECO:0007669"/>
    <property type="project" value="TreeGrafter"/>
</dbReference>
<dbReference type="PANTHER" id="PTHR21564:SF5">
    <property type="entry name" value="SCRIBBLER, ISOFORM J"/>
    <property type="match status" value="1"/>
</dbReference>
<feature type="compositionally biased region" description="Basic and acidic residues" evidence="2">
    <location>
        <begin position="1327"/>
        <end position="1338"/>
    </location>
</feature>
<feature type="compositionally biased region" description="Polar residues" evidence="2">
    <location>
        <begin position="986"/>
        <end position="996"/>
    </location>
</feature>
<feature type="compositionally biased region" description="Low complexity" evidence="2">
    <location>
        <begin position="1098"/>
        <end position="1115"/>
    </location>
</feature>
<dbReference type="OrthoDB" id="5863628at2759"/>
<feature type="region of interest" description="Disordered" evidence="2">
    <location>
        <begin position="1240"/>
        <end position="1363"/>
    </location>
</feature>
<dbReference type="InterPro" id="IPR013087">
    <property type="entry name" value="Znf_C2H2_type"/>
</dbReference>
<feature type="compositionally biased region" description="Basic and acidic residues" evidence="2">
    <location>
        <begin position="1087"/>
        <end position="1097"/>
    </location>
</feature>
<feature type="compositionally biased region" description="Low complexity" evidence="2">
    <location>
        <begin position="428"/>
        <end position="440"/>
    </location>
</feature>
<keyword evidence="5" id="KW-1185">Reference proteome</keyword>
<feature type="compositionally biased region" description="Low complexity" evidence="2">
    <location>
        <begin position="1316"/>
        <end position="1325"/>
    </location>
</feature>
<accession>A0A1J1ING3</accession>
<keyword evidence="1" id="KW-0862">Zinc</keyword>
<feature type="compositionally biased region" description="Polar residues" evidence="2">
    <location>
        <begin position="805"/>
        <end position="817"/>
    </location>
</feature>
<feature type="domain" description="C2H2-type" evidence="3">
    <location>
        <begin position="665"/>
        <end position="690"/>
    </location>
</feature>
<feature type="compositionally biased region" description="Basic and acidic residues" evidence="2">
    <location>
        <begin position="155"/>
        <end position="164"/>
    </location>
</feature>
<evidence type="ECO:0000313" key="4">
    <source>
        <dbReference type="EMBL" id="CRL00017.1"/>
    </source>
</evidence>
<feature type="region of interest" description="Disordered" evidence="2">
    <location>
        <begin position="388"/>
        <end position="446"/>
    </location>
</feature>
<evidence type="ECO:0000256" key="1">
    <source>
        <dbReference type="PROSITE-ProRule" id="PRU00042"/>
    </source>
</evidence>
<sequence length="1403" mass="151341">MKFWAQGPFKWPLYATASGRLTENQLLEFVNDSISLIEPVCCRFIFFCMDSLNNQKAVNSHHSKVVSEAHNKSISSSNQAIITNLKGNHTDLKESNFEYEDNEWDIGIGDLIIDLDADIEKSSSSNIDTSLVIPLQNPTNITAEKSFSSENNKTSSEENSDHCESNIAKQHKTKNYIKGKNETVTMSSTTNSGNKGTSKLSVDHQATLDKGLKMKIKRTKTGTKTSDSKHEIVKSEQNGNLNSDEAIPVLASKKVVNPPAGVLASPSLSANKRGSNSHRKDKGKDKVVGKEKIDGGSMMQTENNCCNCGSDKMGALSCNNPNCSKFRDLALPPRIASTTPGQIPLSLDKQTPAGVNVGNVPGAPKDSLKMLSQISGLKHKDQHKLIDYSSKSSQSNSSSTSMSYSSSTNSDDGKMSSSPPLKRMKNEGTTTATSTPATGTGTTGKGSMVDVCVGTSIGTITEPDCLGPCEPGTSVTLEGIVWHETEGGVLAVNVTWRGKTYVGTLIDCTKHDWAPPRFCDSPTEELDSRLQKGGRGKRGRNSATSTNDLINFTETRSSVHSKLRNGGSKGRASRNSSMTNINISSQTVTNTPSTSPTTFSVPRPEKRRKSKDESPSSFNGTNVQGNTLSGNNSSNNVPTTLSSLPSCAKKAKNVTSPCAISPVLLECPEQDCSKKYKHANGLKYHQSHAHGMISNADDDSSLTAPDSPSQRSQSPPPPNETNFSQKINFETSKSSSLNETKINENSMSASGTGELSNVDRPSSACIDTNQSTVHNESSSLPNTFNDTIPKPAVATNTTVSSSSTPIKQDTQNKNKTNILRFPSAPDIEQISNDSMSDAQSQSSSFYSLQNSNKAPSSNSGKSKKGRKSPGPDNESDICIINKSDGVRSPAYSDISDDSNTAAESNLNDKLKINMENNKKSQESVGGGSAPLSIGGYNNLYGPSFYQPSSFFPPPDNQSTKAQQQASSGGIDYKSKDHSPLDLMNKLQPSSKLQNDVATAASSSSNSLSTNNPVGKIMQHYQHYPYNFIQPNYPYSLDNSFGPLPSTSSSDDGSKTQGVHIKEEHGKDMSSSDTLKQITTPIPSSKLIKSENSKEMIKSESGQSMQSSLSQSPQHLSPYSSLYQRHPMGLPPLSREEEIQKYFIYPDQRRSSVGPPPPPTSQYYLPYMGPGGNPFFPDPSHPMYRNMLVPTPPYNSPYHLQMARFSSPEDLSRNPNTKALDLLQQHATQYYNSHKIHELSERVSQMKSPTSNPKIPVTSVPSPNITQPLPGSSISVTSATNNTSTSLSSNSSIMNSNNNNNNSSLGQGNLPQPPSSLNPSQQPPSSKSMDKNDRTDPKDPLSSSNGGLNRTTSPPPQRHVHTHHHTHVGIGYMSGPMYPAPYVNPAVLASQTVIPFPTNQQANK</sequence>
<dbReference type="PROSITE" id="PS50157">
    <property type="entry name" value="ZINC_FINGER_C2H2_2"/>
    <property type="match status" value="1"/>
</dbReference>
<proteinExistence type="predicted"/>